<protein>
    <recommendedName>
        <fullName evidence="4">Beta/gamma crystallin 'Greek key' domain-containing protein</fullName>
    </recommendedName>
</protein>
<feature type="compositionally biased region" description="Basic and acidic residues" evidence="3">
    <location>
        <begin position="1507"/>
        <end position="1557"/>
    </location>
</feature>
<dbReference type="SMART" id="SM00247">
    <property type="entry name" value="XTALbg"/>
    <property type="match status" value="6"/>
</dbReference>
<feature type="compositionally biased region" description="Basic and acidic residues" evidence="3">
    <location>
        <begin position="211"/>
        <end position="222"/>
    </location>
</feature>
<feature type="compositionally biased region" description="Basic and acidic residues" evidence="3">
    <location>
        <begin position="1798"/>
        <end position="1809"/>
    </location>
</feature>
<feature type="region of interest" description="Disordered" evidence="3">
    <location>
        <begin position="2059"/>
        <end position="2181"/>
    </location>
</feature>
<feature type="compositionally biased region" description="Basic and acidic residues" evidence="3">
    <location>
        <begin position="1639"/>
        <end position="1656"/>
    </location>
</feature>
<feature type="region of interest" description="Disordered" evidence="3">
    <location>
        <begin position="514"/>
        <end position="1112"/>
    </location>
</feature>
<feature type="compositionally biased region" description="Low complexity" evidence="3">
    <location>
        <begin position="522"/>
        <end position="541"/>
    </location>
</feature>
<sequence length="3420" mass="375170">MSKSNSLRVKSFFKLKSPDKESKDLKPSDSLKDGVSTLPTSPGPLSPGLNATLAGDVAPAPPKEKKGKRLLSFKMRRKKSKRKEEEGEDVLFTDELGSFNKQLSYDQMSVSTECSFRTESDWDPYSESTSMINFDMTQPHGPTSPSKFFKSSEDKRGVFDRLSNFFSHRRKKSSSSRRHSEASDSISPTSPLSPHSLQSLQEDGLKTPTSSRKDSELRGFSYGEDRTGAEYVDTLSSSPSALSVASLSTDGAELPFADSNSSGRSSVREVHVCRVSTASNGSNSGNLTPTTLDLATTTHPSADSSSTPGFAETLMEEVSKRLQVSLDESVLKNTGSSSEDNAVGRTTLLALNSPLSKAAETPKSPNLTSISLASNKTSVKVGEKGHRTVLRGITLGSQSSTPHLISTQQEDENYLDMVRENKRRGQVFSWDTPAEAFSTSPEEEQVPRGDSPVQLHKAIWVETYLGAEEEGEGEREGEKEKDIIQRGEEGFRADSPPVLAIPVTVIAEDDSFPQCAAERRASTPSETLTSSGSLPESSISLAPTTGELTQPEEPDTGIDSKQSSQPEKRRSREIRVTRKTVNLPSKHKVFAHKVHVSPEPSLDGNEPAGEKLGRVSTTKTSETTERKLLQNNNNVDLKEANLEPFPTTYETTHSDTNTPEPIVKEKTDCEASDFENTSATSDMSRAVRSGLRDPGTNQATTSKQGVKAAAESRHTTASGAKTPSSAAGSKAKIVTTKAKASTESTQVGKPSDMPPKREHSNDKTVSVLPKLKDQSTSGPSSPTGSKSKIPKRSASDADVKSPVTPDKTSVTDASGPAFTAKLQKQPKTKEALKSPVTTTKAGRKHSFEEAKGGKAPSGGISPTKTLHKTGTKLIKEKSDEDSDSINLFNGVEKGHEENSTKTGHPTGWEGLDTDSDRSKTVQKLQEVTLGERPGCETPSLLPGSPKKGSMLSTRLSKHLSKRSISQEESDFCVSPPPTKQEETVSLRLSKQSDLKHQKSPVKDSADPLSSESKLPTRSQIVKSRKHSPTGNSASTSTSKQDSNQNTNAETAVKASESVIADMKDNTSGDRLKFKFPSTEEQQHIIKLPGNQSNTSENKPKGKENKELEESITSPAAEEILKIHPIQRKDVITSENTPVKVTAVTGPRTVVLACRDVATDTENDFQGGQHETKQQVKSTSKKSQIQSDSTAQEQKTQFSQKICPEEVKERDILETKLMSKTKPDLIQERRLPEPNSSVLAQDTIPAHENETDMSTKPVVFGSTHCDAITHFSVSLEETNKVTPKENNRNSLPPKLASKDQDAEPKDVLLATSIAVSVDDLARKEQQKPLLKDQTTNIILRNHRLPTISRDFEVEEKSKEESGRKPAKALDIQTEAACEMPKNVENQLDKEPLLLAGEFESQEKDSKPNEKLNDAAVESADSQNSCKKELKGITIENEAEKDITKTQKPTDLSSDEKHLQPDSVEGPQTVVRAALEEKMTEAEQARSALHENTASVVDTKQKCQIVLKENADSGDKDKDQQMKTSTEKNEQEPKVVLAKDEKVSDKEANQGDKHADVVKKSQTPELNAISSGTNTTKEDSQTKDLSKKNLPTEISNKTADSKVRRHKEEKTLIARDQDDDIEKTEEHASRSAESKCPNADLKQELEIVRTEAPVKKSESQTQEIKVVSTKTQSAASIKENTEAKDSSDKSLVDKTTMRTEAPKTISESQNQKLKVVSTKTQSADGAKKQKTLIARDQDEEIRKTKENASRSAESKFPNANQEQQPETKIAPEKTTESKVLQMDTSQELKAVGSETPSAEGTKEKTETKDPTIKSLANETAIMHADSEVGVQDQLSIVVRDQHADITKPDIRKSKESKRPNTDLKQELEMVRTEAPEKKSESQTQEIKVVSTKTQSAAGIKENTDAKDSSDKSLVDETTMRTEAPKKVSESQTQKLKVVSTKTQSADGAKEQKTLIARDQDEVIKKTKENASRAAESKFPNANQEEQPETAKDPGKTTEVLQMDTSQELKAVGSETQSAEGTKEKTETKDPTIKSLANETAIMHVNREVGVQDQMSIVAGDHHADITKPDIRKSTESKQPNTDLKQEPGMVRTEVPERISESQNKKLKVLSTKTQNAAGIKDETEAKDSSDKSLVDETTIKPEAPKKISESQTQKLKVVSSKTQNADGAKEKTETKGSPIKSRVNEIVIENANSEVSTQKDQKPTVVKYEDVKIKKLAASQTDNKQKERKEIKEDIKVENKVTKQEDQQMKASKIDAKQESERIIVKDASSRKGGEEQKDKPTVVPDKVLNSPDAQKNDEEKTKTHGDLKQKLQTLREEKTINLSDQQKPSKPTLDGSLSLSATAESPSTSQRIQQKKESPSSWLDVMHQKQKKEHKRRLNASASEDKSLEPDDFDNFIRSIKEGSIPFSLPPKRHVRNKSPSPHFALPAIKEDHFERTFDPEEFQFGLRKNGKSFRDPSPAMVLKQKAADRKGRTLEQCAEDNAMHTSGDPIKSIDEVEGKDGVSEGTPVEAGKEEGQNNGEEPGKLTSRLGRMSILSSLLSSPRSSRKTKEEATSASNNTRSNQQQGLLSLAKQEVIDSPLPAVEADKKGVRGVDQGPLVGGGIGTGSESAPNHSSPPLPVFSEIKLPVHLEKYLKKNESEPEASQGSTQTTETKMNPEGSMIDQASTAGVPNVDGSLKGPAGVPPTSNNSQQTSRNGRTTSTTKIPAVRGFHKRPGKIVIHEHAQFGGQPFELYCDLEDATAIKLSPVISVRVIRGCWLLFEKPGFQGRIIALEEGPTEHLVNMWAEEGTPPTLDQMGQPVPTAPMVIGSIQLAVRDYSIPQIDLFAEVNGLGRMSSYCDDIVEIGSYGIPQTTGSIKVHSGVWLVYSDPGFGGFVGVVQVGEYPCPESWGFPEPFIGSLRPLRMGPIMVEHPREFKALVFEKPNFDGECLEVDSNVYNLQEELEEEETGKPDENKKTLSTVGSLKILGGLWVGYQEADLEGQQYILEEGEYPHCSDWGGSEDGLLSLRPVCTDFLSPHVKLFSERHFDELGRNVDLLGPVISMEDVGHSGKTQSVNVVGGVWVAFEKPGFSGELYVLERGLYASPEDWGAQNFKISSIQPVFHDPLMVTTRFKMQLYSEPDFQGRLVAQEDSAAALDEDFIPKSCKVLAGRFVAYEGAQFTENMYVLEEGEYPNTEAMGFLSSDSTIRSIQTLGHEFSLPSIVLFSKVGCRGRRVVLTNGAVNLLQAGMDTRIRSLVVEGGMWVLYEGGNYRGRQLLLQPSEVADLWKFSGRQQLGSLRPLLQKQMYFRLRNRETGCVMSLTGTVEDIKLMRVQAVEETGGLEQVWLYRDGQLTCKLVDDCCLETTGSVVMEGSRLCVAPERGKGNHLWNITPDGRVRCHLNPSLVLEVKGGHQYDKNQVILNTCDERKLNQIWTLDIL</sequence>
<feature type="compositionally biased region" description="Polar residues" evidence="3">
    <location>
        <begin position="2319"/>
        <end position="2351"/>
    </location>
</feature>
<feature type="compositionally biased region" description="Basic and acidic residues" evidence="3">
    <location>
        <begin position="566"/>
        <end position="576"/>
    </location>
</feature>
<feature type="region of interest" description="Disordered" evidence="3">
    <location>
        <begin position="168"/>
        <end position="222"/>
    </location>
</feature>
<feature type="compositionally biased region" description="Polar residues" evidence="3">
    <location>
        <begin position="2642"/>
        <end position="2654"/>
    </location>
</feature>
<dbReference type="PANTHER" id="PTHR11818">
    <property type="entry name" value="BETA/GAMMA CRYSTALLIN"/>
    <property type="match status" value="1"/>
</dbReference>
<dbReference type="STRING" id="8167.A0A484CAC8"/>
<feature type="compositionally biased region" description="Basic and acidic residues" evidence="3">
    <location>
        <begin position="2491"/>
        <end position="2502"/>
    </location>
</feature>
<feature type="compositionally biased region" description="Basic and acidic residues" evidence="3">
    <location>
        <begin position="1574"/>
        <end position="1585"/>
    </location>
</feature>
<feature type="compositionally biased region" description="Basic and acidic residues" evidence="3">
    <location>
        <begin position="1945"/>
        <end position="1968"/>
    </location>
</feature>
<evidence type="ECO:0000256" key="2">
    <source>
        <dbReference type="ARBA" id="ARBA00022737"/>
    </source>
</evidence>
<feature type="compositionally biased region" description="Polar residues" evidence="3">
    <location>
        <begin position="674"/>
        <end position="683"/>
    </location>
</feature>
<keyword evidence="6" id="KW-1185">Reference proteome</keyword>
<feature type="compositionally biased region" description="Basic and acidic residues" evidence="3">
    <location>
        <begin position="2117"/>
        <end position="2146"/>
    </location>
</feature>
<feature type="compositionally biased region" description="Basic and acidic residues" evidence="3">
    <location>
        <begin position="1597"/>
        <end position="1614"/>
    </location>
</feature>
<dbReference type="InterPro" id="IPR011024">
    <property type="entry name" value="G_crystallin-like"/>
</dbReference>
<feature type="compositionally biased region" description="Polar residues" evidence="3">
    <location>
        <begin position="715"/>
        <end position="727"/>
    </location>
</feature>
<feature type="compositionally biased region" description="Basic and acidic residues" evidence="3">
    <location>
        <begin position="1899"/>
        <end position="1926"/>
    </location>
</feature>
<evidence type="ECO:0000256" key="1">
    <source>
        <dbReference type="ARBA" id="ARBA00009646"/>
    </source>
</evidence>
<dbReference type="Proteomes" id="UP000295070">
    <property type="component" value="Chromosome 20"/>
</dbReference>
<feature type="compositionally biased region" description="Polar residues" evidence="3">
    <location>
        <begin position="1879"/>
        <end position="1894"/>
    </location>
</feature>
<feature type="region of interest" description="Disordered" evidence="3">
    <location>
        <begin position="1378"/>
        <end position="1810"/>
    </location>
</feature>
<feature type="compositionally biased region" description="Polar residues" evidence="3">
    <location>
        <begin position="2147"/>
        <end position="2163"/>
    </location>
</feature>
<evidence type="ECO:0000259" key="4">
    <source>
        <dbReference type="PROSITE" id="PS50915"/>
    </source>
</evidence>
<feature type="region of interest" description="Disordered" evidence="3">
    <location>
        <begin position="1161"/>
        <end position="1200"/>
    </location>
</feature>
<feature type="domain" description="Beta/gamma crystallin 'Greek key'" evidence="4">
    <location>
        <begin position="2862"/>
        <end position="2904"/>
    </location>
</feature>
<feature type="compositionally biased region" description="Polar residues" evidence="3">
    <location>
        <begin position="1007"/>
        <end position="1021"/>
    </location>
</feature>
<feature type="region of interest" description="Disordered" evidence="3">
    <location>
        <begin position="2403"/>
        <end position="2423"/>
    </location>
</feature>
<feature type="compositionally biased region" description="Basic residues" evidence="3">
    <location>
        <begin position="585"/>
        <end position="595"/>
    </location>
</feature>
<feature type="compositionally biased region" description="Basic and acidic residues" evidence="3">
    <location>
        <begin position="2018"/>
        <end position="2029"/>
    </location>
</feature>
<feature type="compositionally biased region" description="Basic and acidic residues" evidence="3">
    <location>
        <begin position="18"/>
        <end position="32"/>
    </location>
</feature>
<feature type="compositionally biased region" description="Polar residues" evidence="3">
    <location>
        <begin position="1755"/>
        <end position="1764"/>
    </location>
</feature>
<dbReference type="SUPFAM" id="SSF49695">
    <property type="entry name" value="gamma-Crystallin-like"/>
    <property type="match status" value="3"/>
</dbReference>
<feature type="compositionally biased region" description="Basic and acidic residues" evidence="3">
    <location>
        <begin position="1677"/>
        <end position="1699"/>
    </location>
</feature>
<feature type="compositionally biased region" description="Polar residues" evidence="3">
    <location>
        <begin position="1996"/>
        <end position="2017"/>
    </location>
</feature>
<feature type="region of interest" description="Disordered" evidence="3">
    <location>
        <begin position="2210"/>
        <end position="2391"/>
    </location>
</feature>
<feature type="domain" description="Beta/gamma crystallin 'Greek key'" evidence="4">
    <location>
        <begin position="3061"/>
        <end position="3103"/>
    </location>
</feature>
<name>A0A484CAC8_PERFV</name>
<feature type="compositionally biased region" description="Polar residues" evidence="3">
    <location>
        <begin position="126"/>
        <end position="146"/>
    </location>
</feature>
<feature type="compositionally biased region" description="Basic and acidic residues" evidence="3">
    <location>
        <begin position="2293"/>
        <end position="2318"/>
    </location>
</feature>
<feature type="compositionally biased region" description="Low complexity" evidence="3">
    <location>
        <begin position="2527"/>
        <end position="2543"/>
    </location>
</feature>
<dbReference type="PROSITE" id="PS50915">
    <property type="entry name" value="CRYSTALLIN_BETA_GAMMA"/>
    <property type="match status" value="8"/>
</dbReference>
<feature type="compositionally biased region" description="Polar residues" evidence="3">
    <location>
        <begin position="2685"/>
        <end position="2704"/>
    </location>
</feature>
<dbReference type="EMBL" id="SCKG01000020">
    <property type="protein sequence ID" value="TDG98584.1"/>
    <property type="molecule type" value="Genomic_DNA"/>
</dbReference>
<dbReference type="InterPro" id="IPR035992">
    <property type="entry name" value="Ricin_B-like_lectins"/>
</dbReference>
<accession>A0A484CAC8</accession>
<feature type="compositionally biased region" description="Basic and acidic residues" evidence="3">
    <location>
        <begin position="1839"/>
        <end position="1878"/>
    </location>
</feature>
<feature type="region of interest" description="Disordered" evidence="3">
    <location>
        <begin position="1839"/>
        <end position="2031"/>
    </location>
</feature>
<dbReference type="Gene3D" id="2.80.10.50">
    <property type="match status" value="1"/>
</dbReference>
<feature type="compositionally biased region" description="Polar residues" evidence="3">
    <location>
        <begin position="695"/>
        <end position="704"/>
    </location>
</feature>
<feature type="compositionally biased region" description="Basic residues" evidence="3">
    <location>
        <begin position="65"/>
        <end position="81"/>
    </location>
</feature>
<feature type="region of interest" description="Disordered" evidence="3">
    <location>
        <begin position="1277"/>
        <end position="1302"/>
    </location>
</feature>
<feature type="compositionally biased region" description="Polar residues" evidence="3">
    <location>
        <begin position="2553"/>
        <end position="2567"/>
    </location>
</feature>
<feature type="compositionally biased region" description="Basic and acidic residues" evidence="3">
    <location>
        <begin position="1731"/>
        <end position="1746"/>
    </location>
</feature>
<feature type="compositionally biased region" description="Basic and acidic residues" evidence="3">
    <location>
        <begin position="2091"/>
        <end position="2101"/>
    </location>
</feature>
<feature type="region of interest" description="Disordered" evidence="3">
    <location>
        <begin position="2636"/>
        <end position="2708"/>
    </location>
</feature>
<dbReference type="PROSITE" id="PS50231">
    <property type="entry name" value="RICIN_B_LECTIN"/>
    <property type="match status" value="1"/>
</dbReference>
<comment type="similarity">
    <text evidence="1">Belongs to the beta/gamma-crystallin family.</text>
</comment>
<feature type="compositionally biased region" description="Low complexity" evidence="3">
    <location>
        <begin position="775"/>
        <end position="787"/>
    </location>
</feature>
<feature type="compositionally biased region" description="Polar residues" evidence="3">
    <location>
        <begin position="1927"/>
        <end position="1943"/>
    </location>
</feature>
<feature type="compositionally biased region" description="Basic and acidic residues" evidence="3">
    <location>
        <begin position="2059"/>
        <end position="2073"/>
    </location>
</feature>
<feature type="compositionally biased region" description="Basic residues" evidence="3">
    <location>
        <begin position="168"/>
        <end position="177"/>
    </location>
</feature>
<feature type="compositionally biased region" description="Basic and acidic residues" evidence="3">
    <location>
        <begin position="1622"/>
        <end position="1631"/>
    </location>
</feature>
<dbReference type="Pfam" id="PF00652">
    <property type="entry name" value="Ricin_B_lectin"/>
    <property type="match status" value="1"/>
</dbReference>
<feature type="compositionally biased region" description="Basic and acidic residues" evidence="3">
    <location>
        <begin position="1472"/>
        <end position="1482"/>
    </location>
</feature>
<feature type="compositionally biased region" description="Polar residues" evidence="3">
    <location>
        <begin position="1190"/>
        <end position="1199"/>
    </location>
</feature>
<dbReference type="SUPFAM" id="SSF50370">
    <property type="entry name" value="Ricin B-like lectins"/>
    <property type="match status" value="1"/>
</dbReference>
<dbReference type="InterPro" id="IPR001064">
    <property type="entry name" value="Beta/gamma_crystallin"/>
</dbReference>
<feature type="compositionally biased region" description="Basic and acidic residues" evidence="3">
    <location>
        <begin position="979"/>
        <end position="1005"/>
    </location>
</feature>
<feature type="compositionally biased region" description="Basic and acidic residues" evidence="3">
    <location>
        <begin position="1277"/>
        <end position="1286"/>
    </location>
</feature>
<feature type="compositionally biased region" description="Basic residues" evidence="3">
    <location>
        <begin position="2367"/>
        <end position="2377"/>
    </location>
</feature>
<organism evidence="5 6">
    <name type="scientific">Perca flavescens</name>
    <name type="common">American yellow perch</name>
    <name type="synonym">Morone flavescens</name>
    <dbReference type="NCBI Taxonomy" id="8167"/>
    <lineage>
        <taxon>Eukaryota</taxon>
        <taxon>Metazoa</taxon>
        <taxon>Chordata</taxon>
        <taxon>Craniata</taxon>
        <taxon>Vertebrata</taxon>
        <taxon>Euteleostomi</taxon>
        <taxon>Actinopterygii</taxon>
        <taxon>Neopterygii</taxon>
        <taxon>Teleostei</taxon>
        <taxon>Neoteleostei</taxon>
        <taxon>Acanthomorphata</taxon>
        <taxon>Eupercaria</taxon>
        <taxon>Perciformes</taxon>
        <taxon>Percoidei</taxon>
        <taxon>Percidae</taxon>
        <taxon>Percinae</taxon>
        <taxon>Perca</taxon>
    </lineage>
</organism>
<feature type="compositionally biased region" description="Basic and acidic residues" evidence="3">
    <location>
        <begin position="1097"/>
        <end position="1108"/>
    </location>
</feature>
<feature type="region of interest" description="Disordered" evidence="3">
    <location>
        <begin position="1349"/>
        <end position="1368"/>
    </location>
</feature>
<proteinExistence type="inferred from homology"/>
<feature type="domain" description="Beta/gamma crystallin 'Greek key'" evidence="4">
    <location>
        <begin position="2970"/>
        <end position="3012"/>
    </location>
</feature>
<evidence type="ECO:0000313" key="6">
    <source>
        <dbReference type="Proteomes" id="UP000295070"/>
    </source>
</evidence>
<dbReference type="Gene3D" id="2.60.20.10">
    <property type="entry name" value="Crystallins"/>
    <property type="match status" value="6"/>
</dbReference>
<feature type="compositionally biased region" description="Polar residues" evidence="3">
    <location>
        <begin position="1657"/>
        <end position="1673"/>
    </location>
</feature>
<comment type="caution">
    <text evidence="5">The sequence shown here is derived from an EMBL/GenBank/DDBJ whole genome shotgun (WGS) entry which is preliminary data.</text>
</comment>
<dbReference type="SMART" id="SM00458">
    <property type="entry name" value="RICIN"/>
    <property type="match status" value="1"/>
</dbReference>
<feature type="region of interest" description="Disordered" evidence="3">
    <location>
        <begin position="2447"/>
        <end position="2618"/>
    </location>
</feature>
<feature type="compositionally biased region" description="Low complexity" evidence="3">
    <location>
        <begin position="1174"/>
        <end position="1189"/>
    </location>
</feature>
<feature type="compositionally biased region" description="Polar residues" evidence="3">
    <location>
        <begin position="1703"/>
        <end position="1721"/>
    </location>
</feature>
<feature type="compositionally biased region" description="Basic and acidic residues" evidence="3">
    <location>
        <begin position="1399"/>
        <end position="1411"/>
    </location>
</feature>
<feature type="compositionally biased region" description="Polar residues" evidence="3">
    <location>
        <begin position="738"/>
        <end position="748"/>
    </location>
</feature>
<gene>
    <name evidence="5" type="ORF">EPR50_G00201960</name>
</gene>
<feature type="domain" description="Beta/gamma crystallin 'Greek key'" evidence="4">
    <location>
        <begin position="2756"/>
        <end position="2815"/>
    </location>
</feature>
<keyword evidence="2" id="KW-0677">Repeat</keyword>
<evidence type="ECO:0000313" key="5">
    <source>
        <dbReference type="EMBL" id="TDG98584.1"/>
    </source>
</evidence>
<feature type="region of interest" description="Disordered" evidence="3">
    <location>
        <begin position="18"/>
        <end position="89"/>
    </location>
</feature>
<reference evidence="5 6" key="1">
    <citation type="submission" date="2019-01" db="EMBL/GenBank/DDBJ databases">
        <title>A chromosome-scale genome assembly of the yellow perch, Perca flavescens.</title>
        <authorList>
            <person name="Feron R."/>
            <person name="Morvezen R."/>
            <person name="Bestin A."/>
            <person name="Haffray P."/>
            <person name="Klopp C."/>
            <person name="Zahm M."/>
            <person name="Cabau C."/>
            <person name="Roques C."/>
            <person name="Donnadieu C."/>
            <person name="Bouchez O."/>
            <person name="Christie M."/>
            <person name="Larson W."/>
            <person name="Guiguen Y."/>
        </authorList>
    </citation>
    <scope>NUCLEOTIDE SEQUENCE [LARGE SCALE GENOMIC DNA]</scope>
    <source>
        <strain evidence="5">YP-PL-M2</strain>
        <tissue evidence="5">Blood</tissue>
    </source>
</reference>
<dbReference type="PANTHER" id="PTHR11818:SF2">
    <property type="entry name" value="BETA_GAMMA CRYSTALLIN DOMAIN-CONTAINING PROTEIN 1"/>
    <property type="match status" value="1"/>
</dbReference>
<feature type="domain" description="Beta/gamma crystallin 'Greek key'" evidence="4">
    <location>
        <begin position="3151"/>
        <end position="3195"/>
    </location>
</feature>
<dbReference type="Pfam" id="PF00030">
    <property type="entry name" value="Crystall"/>
    <property type="match status" value="6"/>
</dbReference>
<feature type="domain" description="Beta/gamma crystallin 'Greek key'" evidence="4">
    <location>
        <begin position="2916"/>
        <end position="2969"/>
    </location>
</feature>
<feature type="domain" description="Beta/gamma crystallin 'Greek key'" evidence="4">
    <location>
        <begin position="2716"/>
        <end position="2755"/>
    </location>
</feature>
<evidence type="ECO:0000256" key="3">
    <source>
        <dbReference type="SAM" id="MobiDB-lite"/>
    </source>
</evidence>
<feature type="compositionally biased region" description="Basic and acidic residues" evidence="3">
    <location>
        <begin position="1349"/>
        <end position="1362"/>
    </location>
</feature>
<dbReference type="InterPro" id="IPR000772">
    <property type="entry name" value="Ricin_B_lectin"/>
</dbReference>
<feature type="compositionally biased region" description="Basic and acidic residues" evidence="3">
    <location>
        <begin position="2221"/>
        <end position="2279"/>
    </location>
</feature>
<feature type="compositionally biased region" description="Polar residues" evidence="3">
    <location>
        <begin position="1028"/>
        <end position="1049"/>
    </location>
</feature>
<feature type="compositionally biased region" description="Polar residues" evidence="3">
    <location>
        <begin position="648"/>
        <end position="659"/>
    </location>
</feature>
<feature type="domain" description="Beta/gamma crystallin 'Greek key'" evidence="4">
    <location>
        <begin position="3242"/>
        <end position="3283"/>
    </location>
</feature>
<feature type="region of interest" description="Disordered" evidence="3">
    <location>
        <begin position="117"/>
        <end position="152"/>
    </location>
</feature>
<feature type="compositionally biased region" description="Basic and acidic residues" evidence="3">
    <location>
        <begin position="1061"/>
        <end position="1072"/>
    </location>
</feature>
<feature type="compositionally biased region" description="Low complexity" evidence="3">
    <location>
        <begin position="185"/>
        <end position="200"/>
    </location>
</feature>
<feature type="compositionally biased region" description="Polar residues" evidence="3">
    <location>
        <begin position="1558"/>
        <end position="1573"/>
    </location>
</feature>
<dbReference type="InterPro" id="IPR050252">
    <property type="entry name" value="Beta/Gamma-Crystallin"/>
</dbReference>